<dbReference type="Proteomes" id="UP000560131">
    <property type="component" value="Unassembled WGS sequence"/>
</dbReference>
<evidence type="ECO:0000256" key="6">
    <source>
        <dbReference type="SAM" id="Phobius"/>
    </source>
</evidence>
<feature type="transmembrane region" description="Helical" evidence="6">
    <location>
        <begin position="335"/>
        <end position="362"/>
    </location>
</feature>
<evidence type="ECO:0000259" key="8">
    <source>
        <dbReference type="Pfam" id="PF04932"/>
    </source>
</evidence>
<sequence>MKWVFLLLLLGLCPALASSARKARYQPAFAFAMGFAPFLLSLWHLYVAPVSFPYWPGHTKGIEVSVIDALAVAILIGTPRRKKRAPLIWLFISYTVLTALSAAWAIDKLAALGYAAQLVRMLLVFLAARRLAANPHAYKAAVAGGVAALCVELFYAVQQHLEGVLQPGGTLGAQNLLGLMTNLVGIPALSLLLANVRGWQSKVGPPVALAIDVLTASRATLGFGAAGMGALLLISSKWRWTARKAMVFGLAGVAALALTPVAITTIGKRVNSNNVESSNAEREAFKQAAWMIIKDYPAGVGANCYVVISNIGNYASRAGVNSMSGSRATNVHDSYLLVTAETGMISAIVLVLFIGGGVLKIIRTAFQYRKDKRGDYLLGIGMSLLTAGLHLKFEWAFVMSPVQYLMFLFLGLGVGLSEQVGADAEAERRAKRAAQREADEPADDAAGRPVAI</sequence>
<feature type="domain" description="O-antigen ligase-related" evidence="8">
    <location>
        <begin position="213"/>
        <end position="350"/>
    </location>
</feature>
<dbReference type="RefSeq" id="WP_184032639.1">
    <property type="nucleotide sequence ID" value="NZ_BAABAR010000002.1"/>
</dbReference>
<feature type="transmembrane region" description="Helical" evidence="6">
    <location>
        <begin position="87"/>
        <end position="106"/>
    </location>
</feature>
<dbReference type="EMBL" id="JACIJN010000001">
    <property type="protein sequence ID" value="MBB5724389.1"/>
    <property type="molecule type" value="Genomic_DNA"/>
</dbReference>
<evidence type="ECO:0000256" key="4">
    <source>
        <dbReference type="ARBA" id="ARBA00023136"/>
    </source>
</evidence>
<feature type="transmembrane region" description="Helical" evidence="6">
    <location>
        <begin position="177"/>
        <end position="196"/>
    </location>
</feature>
<feature type="transmembrane region" description="Helical" evidence="6">
    <location>
        <begin position="112"/>
        <end position="128"/>
    </location>
</feature>
<evidence type="ECO:0000256" key="7">
    <source>
        <dbReference type="SAM" id="SignalP"/>
    </source>
</evidence>
<evidence type="ECO:0000256" key="3">
    <source>
        <dbReference type="ARBA" id="ARBA00022989"/>
    </source>
</evidence>
<dbReference type="InterPro" id="IPR051533">
    <property type="entry name" value="WaaL-like"/>
</dbReference>
<dbReference type="Pfam" id="PF04932">
    <property type="entry name" value="Wzy_C"/>
    <property type="match status" value="1"/>
</dbReference>
<reference evidence="9 10" key="1">
    <citation type="submission" date="2020-08" db="EMBL/GenBank/DDBJ databases">
        <title>Genomic Encyclopedia of Type Strains, Phase IV (KMG-IV): sequencing the most valuable type-strain genomes for metagenomic binning, comparative biology and taxonomic classification.</title>
        <authorList>
            <person name="Goeker M."/>
        </authorList>
    </citation>
    <scope>NUCLEOTIDE SEQUENCE [LARGE SCALE GENOMIC DNA]</scope>
    <source>
        <strain evidence="9 10">DSM 101535</strain>
    </source>
</reference>
<proteinExistence type="predicted"/>
<comment type="subcellular location">
    <subcellularLocation>
        <location evidence="1">Membrane</location>
        <topology evidence="1">Multi-pass membrane protein</topology>
    </subcellularLocation>
</comment>
<keyword evidence="3 6" id="KW-1133">Transmembrane helix</keyword>
<feature type="chain" id="PRO_5045558945" description="O-antigen ligase-related domain-containing protein" evidence="7">
    <location>
        <begin position="18"/>
        <end position="452"/>
    </location>
</feature>
<evidence type="ECO:0000313" key="10">
    <source>
        <dbReference type="Proteomes" id="UP000560131"/>
    </source>
</evidence>
<gene>
    <name evidence="9" type="ORF">FHS97_000289</name>
</gene>
<keyword evidence="10" id="KW-1185">Reference proteome</keyword>
<accession>A0ABR6N1I1</accession>
<keyword evidence="4 6" id="KW-0472">Membrane</keyword>
<name>A0ABR6N1I1_9SPHN</name>
<evidence type="ECO:0000256" key="5">
    <source>
        <dbReference type="SAM" id="MobiDB-lite"/>
    </source>
</evidence>
<organism evidence="9 10">
    <name type="scientific">Sphingomonas endophytica</name>
    <dbReference type="NCBI Taxonomy" id="869719"/>
    <lineage>
        <taxon>Bacteria</taxon>
        <taxon>Pseudomonadati</taxon>
        <taxon>Pseudomonadota</taxon>
        <taxon>Alphaproteobacteria</taxon>
        <taxon>Sphingomonadales</taxon>
        <taxon>Sphingomonadaceae</taxon>
        <taxon>Sphingomonas</taxon>
    </lineage>
</organism>
<evidence type="ECO:0000256" key="1">
    <source>
        <dbReference type="ARBA" id="ARBA00004141"/>
    </source>
</evidence>
<keyword evidence="7" id="KW-0732">Signal</keyword>
<keyword evidence="2 6" id="KW-0812">Transmembrane</keyword>
<feature type="signal peptide" evidence="7">
    <location>
        <begin position="1"/>
        <end position="17"/>
    </location>
</feature>
<comment type="caution">
    <text evidence="9">The sequence shown here is derived from an EMBL/GenBank/DDBJ whole genome shotgun (WGS) entry which is preliminary data.</text>
</comment>
<feature type="transmembrane region" description="Helical" evidence="6">
    <location>
        <begin position="29"/>
        <end position="48"/>
    </location>
</feature>
<feature type="region of interest" description="Disordered" evidence="5">
    <location>
        <begin position="427"/>
        <end position="452"/>
    </location>
</feature>
<feature type="transmembrane region" description="Helical" evidence="6">
    <location>
        <begin position="374"/>
        <end position="391"/>
    </location>
</feature>
<evidence type="ECO:0000256" key="2">
    <source>
        <dbReference type="ARBA" id="ARBA00022692"/>
    </source>
</evidence>
<dbReference type="PANTHER" id="PTHR37422:SF13">
    <property type="entry name" value="LIPOPOLYSACCHARIDE BIOSYNTHESIS PROTEIN PA4999-RELATED"/>
    <property type="match status" value="1"/>
</dbReference>
<feature type="transmembrane region" description="Helical" evidence="6">
    <location>
        <begin position="246"/>
        <end position="267"/>
    </location>
</feature>
<protein>
    <recommendedName>
        <fullName evidence="8">O-antigen ligase-related domain-containing protein</fullName>
    </recommendedName>
</protein>
<evidence type="ECO:0000313" key="9">
    <source>
        <dbReference type="EMBL" id="MBB5724389.1"/>
    </source>
</evidence>
<dbReference type="InterPro" id="IPR007016">
    <property type="entry name" value="O-antigen_ligase-rel_domated"/>
</dbReference>
<feature type="transmembrane region" description="Helical" evidence="6">
    <location>
        <begin position="140"/>
        <end position="157"/>
    </location>
</feature>
<dbReference type="PANTHER" id="PTHR37422">
    <property type="entry name" value="TEICHURONIC ACID BIOSYNTHESIS PROTEIN TUAE"/>
    <property type="match status" value="1"/>
</dbReference>